<protein>
    <submittedName>
        <fullName evidence="3">D-alanyl-D-alanine carboxypeptidase</fullName>
    </submittedName>
</protein>
<keyword evidence="2" id="KW-0378">Hydrolase</keyword>
<dbReference type="SUPFAM" id="SSF56601">
    <property type="entry name" value="beta-lactamase/transpeptidase-like"/>
    <property type="match status" value="1"/>
</dbReference>
<proteinExistence type="inferred from homology"/>
<evidence type="ECO:0000313" key="4">
    <source>
        <dbReference type="Proteomes" id="UP001203607"/>
    </source>
</evidence>
<dbReference type="EMBL" id="JAMFMA010000001">
    <property type="protein sequence ID" value="MCL6272912.1"/>
    <property type="molecule type" value="Genomic_DNA"/>
</dbReference>
<dbReference type="InterPro" id="IPR012338">
    <property type="entry name" value="Beta-lactam/transpept-like"/>
</dbReference>
<dbReference type="PANTHER" id="PTHR30023:SF0">
    <property type="entry name" value="PENICILLIN-SENSITIVE CARBOXYPEPTIDASE A"/>
    <property type="match status" value="1"/>
</dbReference>
<evidence type="ECO:0000256" key="1">
    <source>
        <dbReference type="ARBA" id="ARBA00006096"/>
    </source>
</evidence>
<gene>
    <name evidence="3" type="ORF">M3P19_02775</name>
</gene>
<comment type="similarity">
    <text evidence="1">Belongs to the peptidase S13 family.</text>
</comment>
<reference evidence="3 4" key="1">
    <citation type="submission" date="2022-05" db="EMBL/GenBank/DDBJ databases">
        <authorList>
            <person name="Park J.-S."/>
        </authorList>
    </citation>
    <scope>NUCLEOTIDE SEQUENCE [LARGE SCALE GENOMIC DNA]</scope>
    <source>
        <strain evidence="3 4">2012CJ35-5</strain>
    </source>
</reference>
<dbReference type="PRINTS" id="PR00922">
    <property type="entry name" value="DADACBPTASE3"/>
</dbReference>
<dbReference type="InterPro" id="IPR000667">
    <property type="entry name" value="Peptidase_S13"/>
</dbReference>
<dbReference type="GO" id="GO:0004180">
    <property type="term" value="F:carboxypeptidase activity"/>
    <property type="evidence" value="ECO:0007669"/>
    <property type="project" value="UniProtKB-KW"/>
</dbReference>
<evidence type="ECO:0000313" key="3">
    <source>
        <dbReference type="EMBL" id="MCL6272912.1"/>
    </source>
</evidence>
<name>A0ABT0PNE6_9FLAO</name>
<comment type="caution">
    <text evidence="3">The sequence shown here is derived from an EMBL/GenBank/DDBJ whole genome shotgun (WGS) entry which is preliminary data.</text>
</comment>
<dbReference type="PANTHER" id="PTHR30023">
    <property type="entry name" value="D-ALANYL-D-ALANINE CARBOXYPEPTIDASE"/>
    <property type="match status" value="1"/>
</dbReference>
<dbReference type="Pfam" id="PF02113">
    <property type="entry name" value="Peptidase_S13"/>
    <property type="match status" value="2"/>
</dbReference>
<dbReference type="Proteomes" id="UP001203607">
    <property type="component" value="Unassembled WGS sequence"/>
</dbReference>
<dbReference type="Gene3D" id="3.40.710.10">
    <property type="entry name" value="DD-peptidase/beta-lactamase superfamily"/>
    <property type="match status" value="2"/>
</dbReference>
<keyword evidence="3" id="KW-0645">Protease</keyword>
<accession>A0ABT0PNE6</accession>
<organism evidence="3 4">
    <name type="scientific">Flagellimonas spongiicola</name>
    <dbReference type="NCBI Taxonomy" id="2942208"/>
    <lineage>
        <taxon>Bacteria</taxon>
        <taxon>Pseudomonadati</taxon>
        <taxon>Bacteroidota</taxon>
        <taxon>Flavobacteriia</taxon>
        <taxon>Flavobacteriales</taxon>
        <taxon>Flavobacteriaceae</taxon>
        <taxon>Flagellimonas</taxon>
    </lineage>
</organism>
<evidence type="ECO:0000256" key="2">
    <source>
        <dbReference type="ARBA" id="ARBA00022801"/>
    </source>
</evidence>
<dbReference type="RefSeq" id="WP_249656092.1">
    <property type="nucleotide sequence ID" value="NZ_JAMFMA010000001.1"/>
</dbReference>
<keyword evidence="3" id="KW-0121">Carboxypeptidase</keyword>
<keyword evidence="4" id="KW-1185">Reference proteome</keyword>
<sequence length="428" mass="49770">MYSTSNQTVINLTFKGFVILFLLSSCSSSRMPYFKDLVQNEPLDQSFHALVVRDPSSQEVLYSHNGDRYFTPASNTKIVTLYSGIKLLPNHAPALKYNARKDTLYFEGTGDPTLAHPYYKEQTTLTFLKDYKVLYWVPNNTSEDRYGPGWAWEDYDTYFSPEKSELPIYGNVVTTWKDSSRHLLPEYFKKDLKSETNKFRRAEFKNDFYIPEHRTDTLEIPFIIDEALTLNLLEEVLNMRVYTVNQFPEGPKQTLSGIPMDSIYKRMMHKSDNFLAEQILMMASSTLTDTLSTRTAINHMLEHYLNDLNTQPRWVDGSGLSRYNLFTPKSFTTILQKLYNEVSHDRLLTLFPMWDETGTVEHWTHSEIEPFIFAKSGSFGNHYNLSGYIKTSSGKLLIFSMMNNHFRVPSSQIRAEIYATLKEIHRSY</sequence>